<name>W9RZC6_9ROSA</name>
<feature type="transmembrane region" description="Helical" evidence="9">
    <location>
        <begin position="127"/>
        <end position="149"/>
    </location>
</feature>
<keyword evidence="11" id="KW-1185">Reference proteome</keyword>
<evidence type="ECO:0000256" key="8">
    <source>
        <dbReference type="SAM" id="MobiDB-lite"/>
    </source>
</evidence>
<dbReference type="eggNOG" id="ENOG502RDNU">
    <property type="taxonomic scope" value="Eukaryota"/>
</dbReference>
<keyword evidence="5 9" id="KW-0812">Transmembrane</keyword>
<dbReference type="GO" id="GO:0003333">
    <property type="term" value="P:amino acid transmembrane transport"/>
    <property type="evidence" value="ECO:0007669"/>
    <property type="project" value="InterPro"/>
</dbReference>
<feature type="region of interest" description="Disordered" evidence="8">
    <location>
        <begin position="1"/>
        <end position="23"/>
    </location>
</feature>
<feature type="transmembrane region" description="Helical" evidence="9">
    <location>
        <begin position="208"/>
        <end position="234"/>
    </location>
</feature>
<feature type="compositionally biased region" description="Polar residues" evidence="8">
    <location>
        <begin position="1"/>
        <end position="14"/>
    </location>
</feature>
<dbReference type="InterPro" id="IPR018227">
    <property type="entry name" value="Amino_acid_transport_2"/>
</dbReference>
<evidence type="ECO:0008006" key="12">
    <source>
        <dbReference type="Google" id="ProtNLM"/>
    </source>
</evidence>
<dbReference type="KEGG" id="mnt:21396582"/>
<dbReference type="Gene3D" id="1.20.1740.10">
    <property type="entry name" value="Amino acid/polyamine transporter I"/>
    <property type="match status" value="1"/>
</dbReference>
<feature type="transmembrane region" description="Helical" evidence="9">
    <location>
        <begin position="181"/>
        <end position="202"/>
    </location>
</feature>
<reference evidence="11" key="1">
    <citation type="submission" date="2013-01" db="EMBL/GenBank/DDBJ databases">
        <title>Draft Genome Sequence of a Mulberry Tree, Morus notabilis C.K. Schneid.</title>
        <authorList>
            <person name="He N."/>
            <person name="Zhao S."/>
        </authorList>
    </citation>
    <scope>NUCLEOTIDE SEQUENCE</scope>
</reference>
<feature type="transmembrane region" description="Helical" evidence="9">
    <location>
        <begin position="450"/>
        <end position="469"/>
    </location>
</feature>
<feature type="transmembrane region" description="Helical" evidence="9">
    <location>
        <begin position="358"/>
        <end position="381"/>
    </location>
</feature>
<evidence type="ECO:0000256" key="3">
    <source>
        <dbReference type="ARBA" id="ARBA00022475"/>
    </source>
</evidence>
<evidence type="ECO:0000256" key="5">
    <source>
        <dbReference type="ARBA" id="ARBA00022692"/>
    </source>
</evidence>
<organism evidence="10 11">
    <name type="scientific">Morus notabilis</name>
    <dbReference type="NCBI Taxonomy" id="981085"/>
    <lineage>
        <taxon>Eukaryota</taxon>
        <taxon>Viridiplantae</taxon>
        <taxon>Streptophyta</taxon>
        <taxon>Embryophyta</taxon>
        <taxon>Tracheophyta</taxon>
        <taxon>Spermatophyta</taxon>
        <taxon>Magnoliopsida</taxon>
        <taxon>eudicotyledons</taxon>
        <taxon>Gunneridae</taxon>
        <taxon>Pentapetalae</taxon>
        <taxon>rosids</taxon>
        <taxon>fabids</taxon>
        <taxon>Rosales</taxon>
        <taxon>Moraceae</taxon>
        <taxon>Moreae</taxon>
        <taxon>Morus</taxon>
    </lineage>
</organism>
<feature type="transmembrane region" description="Helical" evidence="9">
    <location>
        <begin position="420"/>
        <end position="438"/>
    </location>
</feature>
<protein>
    <recommendedName>
        <fullName evidence="12">Tyrosine-specific transport protein</fullName>
    </recommendedName>
</protein>
<evidence type="ECO:0000256" key="7">
    <source>
        <dbReference type="ARBA" id="ARBA00023136"/>
    </source>
</evidence>
<keyword evidence="7 9" id="KW-0472">Membrane</keyword>
<dbReference type="PANTHER" id="PTHR32195">
    <property type="entry name" value="OS07G0662800 PROTEIN"/>
    <property type="match status" value="1"/>
</dbReference>
<dbReference type="PANTHER" id="PTHR32195:SF24">
    <property type="entry name" value="TRYPTOPHAN OR TYROSINE TRANSPORTER PROTEIN"/>
    <property type="match status" value="1"/>
</dbReference>
<gene>
    <name evidence="10" type="ORF">L484_013410</name>
</gene>
<sequence>MDSQLMTSPTCLQSKRQRHNSITKPSWLHQKTTRDGIKFHIIKYHSCYFRDNQQQKPKKKKSVLVKSSAEKAKNNDLVPLKEDHVEVVAEKKGSIAGAVALIIGTSIGSGILALPQKALPAGLVPSSVTLIVCWAFLLIEALLLVEINVNLRRRKRKKEEEMSDLEVISIRTMAQETLGDFGGTLATLTYVFLGYTSMVAYSSKSGEILFHLINLPAPVSGFIFTSILTMLIYLGGTRANDQVNQLLALSMTGLLVVIEVLAVVSGGWSGLDGSGDWGKVPATLPVIIFSLVYHDIAPFLCAYLGSDLTRLRISLFLGSLVPLIALLVWDAIALGLSASGDQIVDPVDLLVSERWSGVSYMVEAFSLLAIGTSLIGTLLGFSEFFKEQLSKIYLDSASTPMLQRKDMLFELREWWGKHKISFTAMLVAVVPSLFLSTAFPDAFSAATDIAGGYCMTMLYGILPPAMAWAMHSKEKEDSEWKILSKARPVLVGAGLFACAIVAEQILLDILLLQS</sequence>
<feature type="transmembrane region" description="Helical" evidence="9">
    <location>
        <begin position="489"/>
        <end position="512"/>
    </location>
</feature>
<keyword evidence="2" id="KW-0813">Transport</keyword>
<evidence type="ECO:0000256" key="2">
    <source>
        <dbReference type="ARBA" id="ARBA00022448"/>
    </source>
</evidence>
<accession>W9RZC6</accession>
<dbReference type="AlphaFoldDB" id="W9RZC6"/>
<dbReference type="Proteomes" id="UP000030645">
    <property type="component" value="Unassembled WGS sequence"/>
</dbReference>
<dbReference type="OrthoDB" id="2014999at2759"/>
<evidence type="ECO:0000256" key="4">
    <source>
        <dbReference type="ARBA" id="ARBA00022519"/>
    </source>
</evidence>
<keyword evidence="6 9" id="KW-1133">Transmembrane helix</keyword>
<dbReference type="GO" id="GO:0005886">
    <property type="term" value="C:plasma membrane"/>
    <property type="evidence" value="ECO:0007669"/>
    <property type="project" value="UniProtKB-SubCell"/>
</dbReference>
<dbReference type="EMBL" id="KE344800">
    <property type="protein sequence ID" value="EXB80084.1"/>
    <property type="molecule type" value="Genomic_DNA"/>
</dbReference>
<keyword evidence="3" id="KW-1003">Cell membrane</keyword>
<evidence type="ECO:0000256" key="6">
    <source>
        <dbReference type="ARBA" id="ARBA00022989"/>
    </source>
</evidence>
<evidence type="ECO:0000313" key="11">
    <source>
        <dbReference type="Proteomes" id="UP000030645"/>
    </source>
</evidence>
<evidence type="ECO:0000256" key="9">
    <source>
        <dbReference type="SAM" id="Phobius"/>
    </source>
</evidence>
<comment type="subcellular location">
    <subcellularLocation>
        <location evidence="1">Cell inner membrane</location>
        <topology evidence="1">Multi-pass membrane protein</topology>
    </subcellularLocation>
</comment>
<keyword evidence="4" id="KW-0997">Cell inner membrane</keyword>
<feature type="transmembrane region" description="Helical" evidence="9">
    <location>
        <begin position="280"/>
        <end position="303"/>
    </location>
</feature>
<feature type="transmembrane region" description="Helical" evidence="9">
    <location>
        <begin position="246"/>
        <end position="268"/>
    </location>
</feature>
<dbReference type="Pfam" id="PF03222">
    <property type="entry name" value="Trp_Tyr_perm"/>
    <property type="match status" value="1"/>
</dbReference>
<proteinExistence type="predicted"/>
<evidence type="ECO:0000256" key="1">
    <source>
        <dbReference type="ARBA" id="ARBA00004429"/>
    </source>
</evidence>
<feature type="transmembrane region" description="Helical" evidence="9">
    <location>
        <begin position="95"/>
        <end position="115"/>
    </location>
</feature>
<evidence type="ECO:0000313" key="10">
    <source>
        <dbReference type="EMBL" id="EXB80084.1"/>
    </source>
</evidence>
<feature type="transmembrane region" description="Helical" evidence="9">
    <location>
        <begin position="315"/>
        <end position="338"/>
    </location>
</feature>